<dbReference type="SMART" id="SM00344">
    <property type="entry name" value="HTH_ASNC"/>
    <property type="match status" value="1"/>
</dbReference>
<reference evidence="5" key="1">
    <citation type="journal article" date="2021" name="PeerJ">
        <title>Extensive microbial diversity within the chicken gut microbiome revealed by metagenomics and culture.</title>
        <authorList>
            <person name="Gilroy R."/>
            <person name="Ravi A."/>
            <person name="Getino M."/>
            <person name="Pursley I."/>
            <person name="Horton D.L."/>
            <person name="Alikhan N.F."/>
            <person name="Baker D."/>
            <person name="Gharbi K."/>
            <person name="Hall N."/>
            <person name="Watson M."/>
            <person name="Adriaenssens E.M."/>
            <person name="Foster-Nyarko E."/>
            <person name="Jarju S."/>
            <person name="Secka A."/>
            <person name="Antonio M."/>
            <person name="Oren A."/>
            <person name="Chaudhuri R.R."/>
            <person name="La Ragione R."/>
            <person name="Hildebrand F."/>
            <person name="Pallen M.J."/>
        </authorList>
    </citation>
    <scope>NUCLEOTIDE SEQUENCE</scope>
    <source>
        <strain evidence="5">ChiBcec1-1630</strain>
    </source>
</reference>
<keyword evidence="1" id="KW-0805">Transcription regulation</keyword>
<dbReference type="GO" id="GO:0043200">
    <property type="term" value="P:response to amino acid"/>
    <property type="evidence" value="ECO:0007669"/>
    <property type="project" value="TreeGrafter"/>
</dbReference>
<sequence length="169" mass="19437">MEKRKMAERVRVPVNHADELDYVDYQILEMLQENARVSAKEISDRVFLSSTSVAARIARMEEKGVIAGYSVRVNPLALGCYTKAFICVDIEPKQKKEFYPYVEQCENVVQCTCVTGEFAVLLECQFHNTMELDYFIGELQSFGKTKTLIAFSTPTEHREIYWKGDCPEK</sequence>
<dbReference type="Pfam" id="PF13412">
    <property type="entry name" value="HTH_24"/>
    <property type="match status" value="1"/>
</dbReference>
<dbReference type="SUPFAM" id="SSF54909">
    <property type="entry name" value="Dimeric alpha+beta barrel"/>
    <property type="match status" value="1"/>
</dbReference>
<gene>
    <name evidence="5" type="ORF">H9926_07165</name>
</gene>
<dbReference type="InterPro" id="IPR036388">
    <property type="entry name" value="WH-like_DNA-bd_sf"/>
</dbReference>
<evidence type="ECO:0000256" key="1">
    <source>
        <dbReference type="ARBA" id="ARBA00023015"/>
    </source>
</evidence>
<dbReference type="Gene3D" id="3.30.70.920">
    <property type="match status" value="1"/>
</dbReference>
<dbReference type="EMBL" id="DWVS01000182">
    <property type="protein sequence ID" value="HJC87775.1"/>
    <property type="molecule type" value="Genomic_DNA"/>
</dbReference>
<evidence type="ECO:0000313" key="6">
    <source>
        <dbReference type="Proteomes" id="UP000823922"/>
    </source>
</evidence>
<reference evidence="5" key="2">
    <citation type="submission" date="2021-04" db="EMBL/GenBank/DDBJ databases">
        <authorList>
            <person name="Gilroy R."/>
        </authorList>
    </citation>
    <scope>NUCLEOTIDE SEQUENCE</scope>
    <source>
        <strain evidence="5">ChiBcec1-1630</strain>
    </source>
</reference>
<dbReference type="InterPro" id="IPR011008">
    <property type="entry name" value="Dimeric_a/b-barrel"/>
</dbReference>
<dbReference type="InterPro" id="IPR011991">
    <property type="entry name" value="ArsR-like_HTH"/>
</dbReference>
<name>A0A9D2QJI4_9FIRM</name>
<keyword evidence="2" id="KW-0238">DNA-binding</keyword>
<dbReference type="PRINTS" id="PR00033">
    <property type="entry name" value="HTHASNC"/>
</dbReference>
<evidence type="ECO:0000313" key="5">
    <source>
        <dbReference type="EMBL" id="HJC87775.1"/>
    </source>
</evidence>
<dbReference type="GO" id="GO:0005829">
    <property type="term" value="C:cytosol"/>
    <property type="evidence" value="ECO:0007669"/>
    <property type="project" value="TreeGrafter"/>
</dbReference>
<organism evidence="5 6">
    <name type="scientific">Candidatus Eisenbergiella intestinigallinarum</name>
    <dbReference type="NCBI Taxonomy" id="2838549"/>
    <lineage>
        <taxon>Bacteria</taxon>
        <taxon>Bacillati</taxon>
        <taxon>Bacillota</taxon>
        <taxon>Clostridia</taxon>
        <taxon>Lachnospirales</taxon>
        <taxon>Lachnospiraceae</taxon>
        <taxon>Eisenbergiella</taxon>
    </lineage>
</organism>
<feature type="domain" description="HTH asnC-type" evidence="4">
    <location>
        <begin position="20"/>
        <end position="81"/>
    </location>
</feature>
<evidence type="ECO:0000259" key="4">
    <source>
        <dbReference type="PROSITE" id="PS50956"/>
    </source>
</evidence>
<protein>
    <submittedName>
        <fullName evidence="5">Lrp/AsnC family transcriptional regulator</fullName>
    </submittedName>
</protein>
<dbReference type="GO" id="GO:0043565">
    <property type="term" value="F:sequence-specific DNA binding"/>
    <property type="evidence" value="ECO:0007669"/>
    <property type="project" value="InterPro"/>
</dbReference>
<evidence type="ECO:0000256" key="2">
    <source>
        <dbReference type="ARBA" id="ARBA00023125"/>
    </source>
</evidence>
<dbReference type="Gene3D" id="1.10.10.10">
    <property type="entry name" value="Winged helix-like DNA-binding domain superfamily/Winged helix DNA-binding domain"/>
    <property type="match status" value="1"/>
</dbReference>
<dbReference type="InterPro" id="IPR036390">
    <property type="entry name" value="WH_DNA-bd_sf"/>
</dbReference>
<dbReference type="InterPro" id="IPR019888">
    <property type="entry name" value="Tscrpt_reg_AsnC-like"/>
</dbReference>
<dbReference type="CDD" id="cd00090">
    <property type="entry name" value="HTH_ARSR"/>
    <property type="match status" value="1"/>
</dbReference>
<dbReference type="InterPro" id="IPR000485">
    <property type="entry name" value="AsnC-type_HTH_dom"/>
</dbReference>
<dbReference type="Pfam" id="PF01037">
    <property type="entry name" value="AsnC_trans_reg"/>
    <property type="match status" value="1"/>
</dbReference>
<evidence type="ECO:0000256" key="3">
    <source>
        <dbReference type="ARBA" id="ARBA00023163"/>
    </source>
</evidence>
<dbReference type="SUPFAM" id="SSF46785">
    <property type="entry name" value="Winged helix' DNA-binding domain"/>
    <property type="match status" value="1"/>
</dbReference>
<dbReference type="AlphaFoldDB" id="A0A9D2QJI4"/>
<dbReference type="InterPro" id="IPR019887">
    <property type="entry name" value="Tscrpt_reg_AsnC/Lrp_C"/>
</dbReference>
<proteinExistence type="predicted"/>
<comment type="caution">
    <text evidence="5">The sequence shown here is derived from an EMBL/GenBank/DDBJ whole genome shotgun (WGS) entry which is preliminary data.</text>
</comment>
<accession>A0A9D2QJI4</accession>
<dbReference type="PROSITE" id="PS50956">
    <property type="entry name" value="HTH_ASNC_2"/>
    <property type="match status" value="1"/>
</dbReference>
<dbReference type="PANTHER" id="PTHR30154">
    <property type="entry name" value="LEUCINE-RESPONSIVE REGULATORY PROTEIN"/>
    <property type="match status" value="1"/>
</dbReference>
<dbReference type="PANTHER" id="PTHR30154:SF34">
    <property type="entry name" value="TRANSCRIPTIONAL REGULATOR AZLB"/>
    <property type="match status" value="1"/>
</dbReference>
<dbReference type="Proteomes" id="UP000823922">
    <property type="component" value="Unassembled WGS sequence"/>
</dbReference>
<keyword evidence="3" id="KW-0804">Transcription</keyword>